<dbReference type="Proteomes" id="UP000640583">
    <property type="component" value="Unassembled WGS sequence"/>
</dbReference>
<name>A0A8J7IBL0_9RHOB</name>
<reference evidence="1" key="1">
    <citation type="submission" date="2020-10" db="EMBL/GenBank/DDBJ databases">
        <title>Paenihalocynthiibacter styelae gen. nov., sp. nov., isolated from stalked sea squirt Styela clava.</title>
        <authorList>
            <person name="Kim Y.-O."/>
            <person name="Yoon J.-H."/>
        </authorList>
    </citation>
    <scope>NUCLEOTIDE SEQUENCE</scope>
    <source>
        <strain evidence="1">MYP1-1</strain>
    </source>
</reference>
<keyword evidence="2" id="KW-1185">Reference proteome</keyword>
<dbReference type="RefSeq" id="WP_228847386.1">
    <property type="nucleotide sequence ID" value="NZ_JADCKQ010000001.1"/>
</dbReference>
<dbReference type="EMBL" id="JADCKQ010000001">
    <property type="protein sequence ID" value="MBI1492343.1"/>
    <property type="molecule type" value="Genomic_DNA"/>
</dbReference>
<gene>
    <name evidence="1" type="ORF">H1D41_01690</name>
</gene>
<evidence type="ECO:0000313" key="1">
    <source>
        <dbReference type="EMBL" id="MBI1492343.1"/>
    </source>
</evidence>
<protein>
    <submittedName>
        <fullName evidence="1">Uncharacterized protein</fullName>
    </submittedName>
</protein>
<comment type="caution">
    <text evidence="1">The sequence shown here is derived from an EMBL/GenBank/DDBJ whole genome shotgun (WGS) entry which is preliminary data.</text>
</comment>
<sequence length="45" mass="4948">MMARLIKLLIFLVILGFIGLLGFAYLGDLRPAQTDVAEPVTLETN</sequence>
<organism evidence="1 2">
    <name type="scientific">Halocynthiibacter styelae</name>
    <dbReference type="NCBI Taxonomy" id="2761955"/>
    <lineage>
        <taxon>Bacteria</taxon>
        <taxon>Pseudomonadati</taxon>
        <taxon>Pseudomonadota</taxon>
        <taxon>Alphaproteobacteria</taxon>
        <taxon>Rhodobacterales</taxon>
        <taxon>Paracoccaceae</taxon>
        <taxon>Halocynthiibacter</taxon>
    </lineage>
</organism>
<dbReference type="AlphaFoldDB" id="A0A8J7IBL0"/>
<accession>A0A8J7IBL0</accession>
<proteinExistence type="predicted"/>
<evidence type="ECO:0000313" key="2">
    <source>
        <dbReference type="Proteomes" id="UP000640583"/>
    </source>
</evidence>